<dbReference type="AlphaFoldDB" id="A0A9Q0YR36"/>
<dbReference type="Proteomes" id="UP001152320">
    <property type="component" value="Chromosome 16"/>
</dbReference>
<reference evidence="1" key="1">
    <citation type="submission" date="2021-10" db="EMBL/GenBank/DDBJ databases">
        <title>Tropical sea cucumber genome reveals ecological adaptation and Cuvierian tubules defense mechanism.</title>
        <authorList>
            <person name="Chen T."/>
        </authorList>
    </citation>
    <scope>NUCLEOTIDE SEQUENCE</scope>
    <source>
        <strain evidence="1">Nanhai2018</strain>
        <tissue evidence="1">Muscle</tissue>
    </source>
</reference>
<evidence type="ECO:0000313" key="1">
    <source>
        <dbReference type="EMBL" id="KAJ8026953.1"/>
    </source>
</evidence>
<organism evidence="1 2">
    <name type="scientific">Holothuria leucospilota</name>
    <name type="common">Black long sea cucumber</name>
    <name type="synonym">Mertensiothuria leucospilota</name>
    <dbReference type="NCBI Taxonomy" id="206669"/>
    <lineage>
        <taxon>Eukaryota</taxon>
        <taxon>Metazoa</taxon>
        <taxon>Echinodermata</taxon>
        <taxon>Eleutherozoa</taxon>
        <taxon>Echinozoa</taxon>
        <taxon>Holothuroidea</taxon>
        <taxon>Aspidochirotacea</taxon>
        <taxon>Aspidochirotida</taxon>
        <taxon>Holothuriidae</taxon>
        <taxon>Holothuria</taxon>
    </lineage>
</organism>
<sequence>MLSEYSQWPFRCTLLWLWTRHFDGIQAGIPTCDAGYLYITTTFQVTGQTLVSYPFITHRKPSELDFQVNGFSL</sequence>
<name>A0A9Q0YR36_HOLLE</name>
<gene>
    <name evidence="1" type="ORF">HOLleu_31931</name>
</gene>
<proteinExistence type="predicted"/>
<keyword evidence="2" id="KW-1185">Reference proteome</keyword>
<protein>
    <submittedName>
        <fullName evidence="1">Uncharacterized protein</fullName>
    </submittedName>
</protein>
<accession>A0A9Q0YR36</accession>
<dbReference type="EMBL" id="JAIZAY010000016">
    <property type="protein sequence ID" value="KAJ8026953.1"/>
    <property type="molecule type" value="Genomic_DNA"/>
</dbReference>
<comment type="caution">
    <text evidence="1">The sequence shown here is derived from an EMBL/GenBank/DDBJ whole genome shotgun (WGS) entry which is preliminary data.</text>
</comment>
<evidence type="ECO:0000313" key="2">
    <source>
        <dbReference type="Proteomes" id="UP001152320"/>
    </source>
</evidence>